<dbReference type="Gene3D" id="1.10.260.40">
    <property type="entry name" value="lambda repressor-like DNA-binding domains"/>
    <property type="match status" value="1"/>
</dbReference>
<dbReference type="PANTHER" id="PTHR34475:SF1">
    <property type="entry name" value="CYTOSKELETON PROTEIN RODZ"/>
    <property type="match status" value="1"/>
</dbReference>
<keyword evidence="1" id="KW-0812">Transmembrane</keyword>
<keyword evidence="1" id="KW-1133">Transmembrane helix</keyword>
<dbReference type="InterPro" id="IPR010982">
    <property type="entry name" value="Lambda_DNA-bd_dom_sf"/>
</dbReference>
<evidence type="ECO:0000313" key="2">
    <source>
        <dbReference type="EMBL" id="GAA5112605.1"/>
    </source>
</evidence>
<reference evidence="3" key="1">
    <citation type="journal article" date="2019" name="Int. J. Syst. Evol. Microbiol.">
        <title>The Global Catalogue of Microorganisms (GCM) 10K type strain sequencing project: providing services to taxonomists for standard genome sequencing and annotation.</title>
        <authorList>
            <consortium name="The Broad Institute Genomics Platform"/>
            <consortium name="The Broad Institute Genome Sequencing Center for Infectious Disease"/>
            <person name="Wu L."/>
            <person name="Ma J."/>
        </authorList>
    </citation>
    <scope>NUCLEOTIDE SEQUENCE [LARGE SCALE GENOMIC DNA]</scope>
    <source>
        <strain evidence="3">JCM 18050</strain>
    </source>
</reference>
<organism evidence="2 3">
    <name type="scientific">Orbus sasakiae</name>
    <dbReference type="NCBI Taxonomy" id="1078475"/>
    <lineage>
        <taxon>Bacteria</taxon>
        <taxon>Pseudomonadati</taxon>
        <taxon>Pseudomonadota</taxon>
        <taxon>Gammaproteobacteria</taxon>
        <taxon>Orbales</taxon>
        <taxon>Orbaceae</taxon>
        <taxon>Orbus</taxon>
    </lineage>
</organism>
<name>A0ABP9N9F9_9GAMM</name>
<keyword evidence="3" id="KW-1185">Reference proteome</keyword>
<dbReference type="EMBL" id="BAABHY010000005">
    <property type="protein sequence ID" value="GAA5112605.1"/>
    <property type="molecule type" value="Genomic_DNA"/>
</dbReference>
<dbReference type="RefSeq" id="WP_345491656.1">
    <property type="nucleotide sequence ID" value="NZ_BAABHY010000005.1"/>
</dbReference>
<dbReference type="InterPro" id="IPR001387">
    <property type="entry name" value="Cro/C1-type_HTH"/>
</dbReference>
<sequence length="152" mass="17237">MTDETIKQKENIVSLGKKLATLRQGLGLTEREVASRIHVRTSIIEDIENDKVINVPPVFLKGYIKNYATIVGLPVSEYQPFLDSQMKKPSTQIMKNYSNKEQTKRHSKRLLTVSLLIILMIIGVTAFLVWRDNKSELVEVTHYISPPTANNG</sequence>
<proteinExistence type="predicted"/>
<dbReference type="Proteomes" id="UP001500171">
    <property type="component" value="Unassembled WGS sequence"/>
</dbReference>
<dbReference type="InterPro" id="IPR050400">
    <property type="entry name" value="Bact_Cytoskel_RodZ"/>
</dbReference>
<dbReference type="CDD" id="cd00093">
    <property type="entry name" value="HTH_XRE"/>
    <property type="match status" value="1"/>
</dbReference>
<gene>
    <name evidence="2" type="ORF">GCM10023211_19450</name>
</gene>
<dbReference type="Pfam" id="PF13413">
    <property type="entry name" value="HTH_25"/>
    <property type="match status" value="1"/>
</dbReference>
<comment type="caution">
    <text evidence="2">The sequence shown here is derived from an EMBL/GenBank/DDBJ whole genome shotgun (WGS) entry which is preliminary data.</text>
</comment>
<dbReference type="PANTHER" id="PTHR34475">
    <property type="match status" value="1"/>
</dbReference>
<dbReference type="SUPFAM" id="SSF47413">
    <property type="entry name" value="lambda repressor-like DNA-binding domains"/>
    <property type="match status" value="1"/>
</dbReference>
<accession>A0ABP9N9F9</accession>
<keyword evidence="1" id="KW-0472">Membrane</keyword>
<evidence type="ECO:0000313" key="3">
    <source>
        <dbReference type="Proteomes" id="UP001500171"/>
    </source>
</evidence>
<protein>
    <recommendedName>
        <fullName evidence="4">Helix-turn-helix domain-containing protein</fullName>
    </recommendedName>
</protein>
<feature type="transmembrane region" description="Helical" evidence="1">
    <location>
        <begin position="110"/>
        <end position="130"/>
    </location>
</feature>
<evidence type="ECO:0008006" key="4">
    <source>
        <dbReference type="Google" id="ProtNLM"/>
    </source>
</evidence>
<evidence type="ECO:0000256" key="1">
    <source>
        <dbReference type="SAM" id="Phobius"/>
    </source>
</evidence>